<reference evidence="1 2" key="1">
    <citation type="submission" date="2018-11" db="EMBL/GenBank/DDBJ databases">
        <authorList>
            <consortium name="Pathogen Informatics"/>
        </authorList>
    </citation>
    <scope>NUCLEOTIDE SEQUENCE [LARGE SCALE GENOMIC DNA]</scope>
    <source>
        <strain evidence="1 2">Zambia</strain>
    </source>
</reference>
<keyword evidence="2" id="KW-1185">Reference proteome</keyword>
<dbReference type="Proteomes" id="UP000277204">
    <property type="component" value="Unassembled WGS sequence"/>
</dbReference>
<dbReference type="AlphaFoldDB" id="A0A183LKY7"/>
<dbReference type="EMBL" id="UZAI01001423">
    <property type="protein sequence ID" value="VDO61783.1"/>
    <property type="molecule type" value="Genomic_DNA"/>
</dbReference>
<gene>
    <name evidence="1" type="ORF">SMRZ_LOCUS4462</name>
</gene>
<evidence type="ECO:0000313" key="1">
    <source>
        <dbReference type="EMBL" id="VDO61783.1"/>
    </source>
</evidence>
<proteinExistence type="predicted"/>
<protein>
    <submittedName>
        <fullName evidence="1">Uncharacterized protein</fullName>
    </submittedName>
</protein>
<organism evidence="1 2">
    <name type="scientific">Schistosoma margrebowiei</name>
    <dbReference type="NCBI Taxonomy" id="48269"/>
    <lineage>
        <taxon>Eukaryota</taxon>
        <taxon>Metazoa</taxon>
        <taxon>Spiralia</taxon>
        <taxon>Lophotrochozoa</taxon>
        <taxon>Platyhelminthes</taxon>
        <taxon>Trematoda</taxon>
        <taxon>Digenea</taxon>
        <taxon>Strigeidida</taxon>
        <taxon>Schistosomatoidea</taxon>
        <taxon>Schistosomatidae</taxon>
        <taxon>Schistosoma</taxon>
    </lineage>
</organism>
<evidence type="ECO:0000313" key="2">
    <source>
        <dbReference type="Proteomes" id="UP000277204"/>
    </source>
</evidence>
<sequence length="73" mass="8674">MSNSVTNIQWTAQKQLDDLDFADELALLSHTHEQMQIKMWNPSHTWEASSINKNDQMQMLRRGLEKQVLHFYN</sequence>
<accession>A0A183LKY7</accession>
<name>A0A183LKY7_9TREM</name>